<feature type="region of interest" description="Disordered" evidence="2">
    <location>
        <begin position="137"/>
        <end position="169"/>
    </location>
</feature>
<dbReference type="Proteomes" id="UP000807716">
    <property type="component" value="Unassembled WGS sequence"/>
</dbReference>
<evidence type="ECO:0000256" key="2">
    <source>
        <dbReference type="SAM" id="MobiDB-lite"/>
    </source>
</evidence>
<dbReference type="Gene3D" id="3.40.50.11350">
    <property type="match status" value="1"/>
</dbReference>
<evidence type="ECO:0000313" key="5">
    <source>
        <dbReference type="Proteomes" id="UP000807716"/>
    </source>
</evidence>
<feature type="coiled-coil region" evidence="1">
    <location>
        <begin position="85"/>
        <end position="112"/>
    </location>
</feature>
<accession>A0A9P6PPZ7</accession>
<reference evidence="4" key="1">
    <citation type="journal article" date="2020" name="Fungal Divers.">
        <title>Resolving the Mortierellaceae phylogeny through synthesis of multi-gene phylogenetics and phylogenomics.</title>
        <authorList>
            <person name="Vandepol N."/>
            <person name="Liber J."/>
            <person name="Desiro A."/>
            <person name="Na H."/>
            <person name="Kennedy M."/>
            <person name="Barry K."/>
            <person name="Grigoriev I.V."/>
            <person name="Miller A.N."/>
            <person name="O'Donnell K."/>
            <person name="Stajich J.E."/>
            <person name="Bonito G."/>
        </authorList>
    </citation>
    <scope>NUCLEOTIDE SEQUENCE</scope>
    <source>
        <strain evidence="4">BC1065</strain>
    </source>
</reference>
<feature type="transmembrane region" description="Helical" evidence="3">
    <location>
        <begin position="18"/>
        <end position="36"/>
    </location>
</feature>
<dbReference type="EMBL" id="JAAAJB010000739">
    <property type="protein sequence ID" value="KAG0251578.1"/>
    <property type="molecule type" value="Genomic_DNA"/>
</dbReference>
<feature type="region of interest" description="Disordered" evidence="2">
    <location>
        <begin position="574"/>
        <end position="594"/>
    </location>
</feature>
<organism evidence="4 5">
    <name type="scientific">Actinomortierella ambigua</name>
    <dbReference type="NCBI Taxonomy" id="1343610"/>
    <lineage>
        <taxon>Eukaryota</taxon>
        <taxon>Fungi</taxon>
        <taxon>Fungi incertae sedis</taxon>
        <taxon>Mucoromycota</taxon>
        <taxon>Mortierellomycotina</taxon>
        <taxon>Mortierellomycetes</taxon>
        <taxon>Mortierellales</taxon>
        <taxon>Mortierellaceae</taxon>
        <taxon>Actinomortierella</taxon>
    </lineage>
</organism>
<keyword evidence="3" id="KW-0472">Membrane</keyword>
<gene>
    <name evidence="4" type="ORF">DFQ27_008658</name>
</gene>
<dbReference type="OrthoDB" id="3345970at2759"/>
<evidence type="ECO:0000256" key="1">
    <source>
        <dbReference type="SAM" id="Coils"/>
    </source>
</evidence>
<protein>
    <submittedName>
        <fullName evidence="4">Uncharacterized protein</fullName>
    </submittedName>
</protein>
<proteinExistence type="predicted"/>
<sequence length="784" mass="90094">MTFTRDCTAIAVPRRTRFYALFLVGTIFFAYHYVLLDSDLPDGSKDAQPQPGLPQESPHTLESLLDWTKFVPSFHSDPNQATSSEEDWKTRAQALELQVRELQAKLKLGAHENAFVGKSQPYRISLEDDLPGIEGSGDLDGILNAPKTTKTSARDSRTYRNTPGTRQHGGVHNEVLYMQSDRQLNIPTWDKSRPLPAWWEETQRFIKELEARPNMGPLPDKYILVDVCIWLGYNNVRYILENGALFAELAGRTLVFPEYVYMRACDESDLCRLYGTLEDLAYAPDNKFPRWTVPTNEIWDLPEIRKRHNIITTSEFVKIQLVKHGIVVEDPKEWIESRGGELGAAQPLNIGMAFLDVNSSLTMESRDFLDEWYPYNSNQMSFDDIDPLPNHGVLPSFAEASKDNPVPPRLMAPTWSFKYGPDMSVNWTTEHLQAIRWAEDYSSTFVNPNGVGIIPVGFKQMYASIKSDYVHWIEGIHRFGWPPCQFTSEEGRDRFIEIVVKDLKVHPDIVAAREAMLVKLQQWVGGEGRTYQAVHLRQGDMIALGYFPRIDPEEFARMVAYTLWRHRMRVSNKDDPVSQLNRDGLHSDRRPDECDSDVRVMKQGEIVWSLDGTKREASEGEERPVTWDEMMACMDKTFYFATDSTDPAMVQAMRKYGSFQIEDLIDAEFFEKHMKIAAFGDLKGIVEQWMMANARYFLGSFMSSVSGGVLNNRLLLGKSPQSSSFLSFHSKWTQLVDDIYYQNKLPSLSESERTEWIAEYNRRKSDRTNLPRRGFQDWQGDALY</sequence>
<keyword evidence="1" id="KW-0175">Coiled coil</keyword>
<keyword evidence="3" id="KW-0812">Transmembrane</keyword>
<feature type="compositionally biased region" description="Basic and acidic residues" evidence="2">
    <location>
        <begin position="583"/>
        <end position="594"/>
    </location>
</feature>
<comment type="caution">
    <text evidence="4">The sequence shown here is derived from an EMBL/GenBank/DDBJ whole genome shotgun (WGS) entry which is preliminary data.</text>
</comment>
<dbReference type="AlphaFoldDB" id="A0A9P6PPZ7"/>
<keyword evidence="5" id="KW-1185">Reference proteome</keyword>
<name>A0A9P6PPZ7_9FUNG</name>
<evidence type="ECO:0000313" key="4">
    <source>
        <dbReference type="EMBL" id="KAG0251578.1"/>
    </source>
</evidence>
<keyword evidence="3" id="KW-1133">Transmembrane helix</keyword>
<evidence type="ECO:0000256" key="3">
    <source>
        <dbReference type="SAM" id="Phobius"/>
    </source>
</evidence>